<comment type="caution">
    <text evidence="1">The sequence shown here is derived from an EMBL/GenBank/DDBJ whole genome shotgun (WGS) entry which is preliminary data.</text>
</comment>
<evidence type="ECO:0000313" key="2">
    <source>
        <dbReference type="EMBL" id="CAH0520340.1"/>
    </source>
</evidence>
<protein>
    <submittedName>
        <fullName evidence="1">Uncharacterized protein</fullName>
    </submittedName>
</protein>
<accession>A0AAU9L3D8</accession>
<keyword evidence="3" id="KW-1185">Reference proteome</keyword>
<dbReference type="AlphaFoldDB" id="A0AAU9L3D8"/>
<evidence type="ECO:0000313" key="1">
    <source>
        <dbReference type="EMBL" id="CAH0474626.1"/>
    </source>
</evidence>
<proteinExistence type="predicted"/>
<reference evidence="1 3" key="1">
    <citation type="submission" date="2021-11" db="EMBL/GenBank/DDBJ databases">
        <authorList>
            <person name="Islam A."/>
            <person name="Islam S."/>
            <person name="Flora M.S."/>
            <person name="Rahman M."/>
            <person name="Ziaur R.M."/>
            <person name="Epstein J.H."/>
            <person name="Hassan M."/>
            <person name="Klassen M."/>
            <person name="Woodard K."/>
            <person name="Webb A."/>
            <person name="Webby R.J."/>
            <person name="El Zowalaty M.E."/>
        </authorList>
    </citation>
    <scope>NUCLEOTIDE SEQUENCE</scope>
    <source>
        <strain evidence="2">Pbs1</strain>
        <strain evidence="1">Pbs3</strain>
    </source>
</reference>
<dbReference type="Proteomes" id="UP001160483">
    <property type="component" value="Unassembled WGS sequence"/>
</dbReference>
<dbReference type="EMBL" id="CAKKTJ010000112">
    <property type="protein sequence ID" value="CAH0474626.1"/>
    <property type="molecule type" value="Genomic_DNA"/>
</dbReference>
<sequence>MDPSCSMRIPRRAQCVLPELTLAPLSSSLAATPHKSDQLYAQQLPDSSNRSRNISRSTIYSAQQEIVLDCAHFLHSTTAGFNLPPD</sequence>
<evidence type="ECO:0000313" key="4">
    <source>
        <dbReference type="Proteomes" id="UP001160483"/>
    </source>
</evidence>
<evidence type="ECO:0000313" key="3">
    <source>
        <dbReference type="Proteomes" id="UP001158986"/>
    </source>
</evidence>
<gene>
    <name evidence="2" type="ORF">PBS001_LOCUS6825</name>
    <name evidence="1" type="ORF">PBS003_LOCUS1470</name>
</gene>
<name>A0AAU9L3D8_9STRA</name>
<dbReference type="Proteomes" id="UP001158986">
    <property type="component" value="Unassembled WGS sequence"/>
</dbReference>
<dbReference type="EMBL" id="CAKLCB010000350">
    <property type="protein sequence ID" value="CAH0520340.1"/>
    <property type="molecule type" value="Genomic_DNA"/>
</dbReference>
<organism evidence="1 4">
    <name type="scientific">Peronospora belbahrii</name>
    <dbReference type="NCBI Taxonomy" id="622444"/>
    <lineage>
        <taxon>Eukaryota</taxon>
        <taxon>Sar</taxon>
        <taxon>Stramenopiles</taxon>
        <taxon>Oomycota</taxon>
        <taxon>Peronosporomycetes</taxon>
        <taxon>Peronosporales</taxon>
        <taxon>Peronosporaceae</taxon>
        <taxon>Peronospora</taxon>
    </lineage>
</organism>